<feature type="region of interest" description="Disordered" evidence="1">
    <location>
        <begin position="1"/>
        <end position="22"/>
    </location>
</feature>
<reference evidence="2 3" key="1">
    <citation type="journal article" date="2010" name="Nature">
        <title>Genome sequencing and analysis of the model grass Brachypodium distachyon.</title>
        <authorList>
            <consortium name="International Brachypodium Initiative"/>
        </authorList>
    </citation>
    <scope>NUCLEOTIDE SEQUENCE [LARGE SCALE GENOMIC DNA]</scope>
    <source>
        <strain evidence="2 3">Bd21</strain>
    </source>
</reference>
<dbReference type="Gramene" id="KQK16916">
    <property type="protein sequence ID" value="KQK16916"/>
    <property type="gene ID" value="BRADI_1g31411v3"/>
</dbReference>
<organism evidence="2">
    <name type="scientific">Brachypodium distachyon</name>
    <name type="common">Purple false brome</name>
    <name type="synonym">Trachynia distachya</name>
    <dbReference type="NCBI Taxonomy" id="15368"/>
    <lineage>
        <taxon>Eukaryota</taxon>
        <taxon>Viridiplantae</taxon>
        <taxon>Streptophyta</taxon>
        <taxon>Embryophyta</taxon>
        <taxon>Tracheophyta</taxon>
        <taxon>Spermatophyta</taxon>
        <taxon>Magnoliopsida</taxon>
        <taxon>Liliopsida</taxon>
        <taxon>Poales</taxon>
        <taxon>Poaceae</taxon>
        <taxon>BOP clade</taxon>
        <taxon>Pooideae</taxon>
        <taxon>Stipodae</taxon>
        <taxon>Brachypodieae</taxon>
        <taxon>Brachypodium</taxon>
    </lineage>
</organism>
<proteinExistence type="predicted"/>
<dbReference type="AlphaFoldDB" id="A0A0Q3JY04"/>
<evidence type="ECO:0000256" key="1">
    <source>
        <dbReference type="SAM" id="MobiDB-lite"/>
    </source>
</evidence>
<name>A0A0Q3JY04_BRADI</name>
<dbReference type="Proteomes" id="UP000008810">
    <property type="component" value="Chromosome 1"/>
</dbReference>
<dbReference type="EMBL" id="CM000880">
    <property type="protein sequence ID" value="KQK16916.2"/>
    <property type="molecule type" value="Genomic_DNA"/>
</dbReference>
<keyword evidence="4" id="KW-1185">Reference proteome</keyword>
<dbReference type="OrthoDB" id="670955at2759"/>
<accession>A0A0Q3JY04</accession>
<evidence type="ECO:0008006" key="5">
    <source>
        <dbReference type="Google" id="ProtNLM"/>
    </source>
</evidence>
<gene>
    <name evidence="2" type="ORF">BRADI_1g31411v3</name>
</gene>
<dbReference type="EnsemblPlants" id="KQK16916">
    <property type="protein sequence ID" value="KQK16916"/>
    <property type="gene ID" value="BRADI_1g31411v3"/>
</dbReference>
<dbReference type="PANTHER" id="PTHR31264">
    <property type="entry name" value="OS07G0554500 PROTEIN-RELATED"/>
    <property type="match status" value="1"/>
</dbReference>
<dbReference type="InterPro" id="IPR036047">
    <property type="entry name" value="F-box-like_dom_sf"/>
</dbReference>
<sequence length="387" mass="43085">MGRPSKQLRTVPAPPPGGSSSITSGRLSALSHVLQEEIFLRLATPTDLVRASAACVSFRRLIADRSFLRRFRRCNSPPLLGFMDRSRPPHSSAPIARAADFSFSFLPATLGGWTVRGIRDGRVLLDRGPNVFPEIAVCDTLHRQYRLLPPIPDDLAASVRYTLEVGFKRFSEVILVPPAPGSSEDEDTSFRVVWMAQCSTEAVAFMYSSTTGQWQQVCLRMLVLADEWGGVMVYGPREEAMLVLDTTTMEFALADYPPAGRAWRGQKIGIVEAGEGRLGLLAISIGGRPQVLHYYSVFRGNRGETSSNEWRIEKVFPLDVAGYWHSIECSTERYLLLRRNAFMMCAWDFECFSLDVKTFQLERLGKSGVTCGPIYANFPPSLSSRTV</sequence>
<protein>
    <recommendedName>
        <fullName evidence="5">F-box domain-containing protein</fullName>
    </recommendedName>
</protein>
<evidence type="ECO:0000313" key="4">
    <source>
        <dbReference type="Proteomes" id="UP000008810"/>
    </source>
</evidence>
<dbReference type="SUPFAM" id="SSF81383">
    <property type="entry name" value="F-box domain"/>
    <property type="match status" value="1"/>
</dbReference>
<dbReference type="PANTHER" id="PTHR31264:SF3">
    <property type="entry name" value="OS07G0554100 PROTEIN"/>
    <property type="match status" value="1"/>
</dbReference>
<dbReference type="InParanoid" id="A0A0Q3JY04"/>
<evidence type="ECO:0000313" key="3">
    <source>
        <dbReference type="EnsemblPlants" id="KQK16916"/>
    </source>
</evidence>
<dbReference type="STRING" id="15368.A0A0Q3JY04"/>
<reference evidence="3" key="3">
    <citation type="submission" date="2018-08" db="UniProtKB">
        <authorList>
            <consortium name="EnsemblPlants"/>
        </authorList>
    </citation>
    <scope>IDENTIFICATION</scope>
    <source>
        <strain evidence="3">cv. Bd21</strain>
    </source>
</reference>
<reference evidence="2" key="2">
    <citation type="submission" date="2017-06" db="EMBL/GenBank/DDBJ databases">
        <title>WGS assembly of Brachypodium distachyon.</title>
        <authorList>
            <consortium name="The International Brachypodium Initiative"/>
            <person name="Lucas S."/>
            <person name="Harmon-Smith M."/>
            <person name="Lail K."/>
            <person name="Tice H."/>
            <person name="Grimwood J."/>
            <person name="Bruce D."/>
            <person name="Barry K."/>
            <person name="Shu S."/>
            <person name="Lindquist E."/>
            <person name="Wang M."/>
            <person name="Pitluck S."/>
            <person name="Vogel J.P."/>
            <person name="Garvin D.F."/>
            <person name="Mockler T.C."/>
            <person name="Schmutz J."/>
            <person name="Rokhsar D."/>
            <person name="Bevan M.W."/>
        </authorList>
    </citation>
    <scope>NUCLEOTIDE SEQUENCE</scope>
    <source>
        <strain evidence="2">Bd21</strain>
    </source>
</reference>
<evidence type="ECO:0000313" key="2">
    <source>
        <dbReference type="EMBL" id="KQK16916.2"/>
    </source>
</evidence>